<evidence type="ECO:0000256" key="4">
    <source>
        <dbReference type="HAMAP-Rule" id="MF_00929"/>
    </source>
</evidence>
<protein>
    <recommendedName>
        <fullName evidence="4">Cellobiose 2-epimerase</fullName>
        <shortName evidence="4">CE</shortName>
        <ecNumber evidence="4">5.1.3.11</ecNumber>
    </recommendedName>
</protein>
<dbReference type="EMBL" id="CP033433">
    <property type="protein sequence ID" value="AYQ73089.1"/>
    <property type="molecule type" value="Genomic_DNA"/>
</dbReference>
<dbReference type="AlphaFoldDB" id="A0A3G3K021"/>
<comment type="catalytic activity">
    <reaction evidence="1 4">
        <text>D-cellobiose = beta-D-glucosyl-(1-&gt;4)-D-mannopyranose</text>
        <dbReference type="Rhea" id="RHEA:23384"/>
        <dbReference type="ChEBI" id="CHEBI:17057"/>
        <dbReference type="ChEBI" id="CHEBI:47931"/>
        <dbReference type="EC" id="5.1.3.11"/>
    </reaction>
</comment>
<evidence type="ECO:0000256" key="2">
    <source>
        <dbReference type="ARBA" id="ARBA00008558"/>
    </source>
</evidence>
<dbReference type="EC" id="5.1.3.11" evidence="4"/>
<organism evidence="5 6">
    <name type="scientific">Cohnella candidum</name>
    <dbReference type="NCBI Taxonomy" id="2674991"/>
    <lineage>
        <taxon>Bacteria</taxon>
        <taxon>Bacillati</taxon>
        <taxon>Bacillota</taxon>
        <taxon>Bacilli</taxon>
        <taxon>Bacillales</taxon>
        <taxon>Paenibacillaceae</taxon>
        <taxon>Cohnella</taxon>
    </lineage>
</organism>
<name>A0A3G3K021_9BACL</name>
<evidence type="ECO:0000313" key="6">
    <source>
        <dbReference type="Proteomes" id="UP000269097"/>
    </source>
</evidence>
<dbReference type="Pfam" id="PF07221">
    <property type="entry name" value="GlcNAc_2-epim"/>
    <property type="match status" value="1"/>
</dbReference>
<reference evidence="5 6" key="1">
    <citation type="submission" date="2018-10" db="EMBL/GenBank/DDBJ databases">
        <title>Genome Sequence of Cohnella sp.</title>
        <authorList>
            <person name="Srinivasan S."/>
            <person name="Kim M.K."/>
        </authorList>
    </citation>
    <scope>NUCLEOTIDE SEQUENCE [LARGE SCALE GENOMIC DNA]</scope>
    <source>
        <strain evidence="5 6">18JY8-7</strain>
    </source>
</reference>
<dbReference type="HAMAP" id="MF_00929">
    <property type="entry name" value="Cellobiose_2_epim"/>
    <property type="match status" value="1"/>
</dbReference>
<dbReference type="InterPro" id="IPR010819">
    <property type="entry name" value="AGE/CE"/>
</dbReference>
<evidence type="ECO:0000313" key="5">
    <source>
        <dbReference type="EMBL" id="AYQ73089.1"/>
    </source>
</evidence>
<evidence type="ECO:0000256" key="1">
    <source>
        <dbReference type="ARBA" id="ARBA00001470"/>
    </source>
</evidence>
<dbReference type="Gene3D" id="1.50.10.10">
    <property type="match status" value="1"/>
</dbReference>
<sequence length="411" mass="47333">MSAIANAGRWRTELEQELKDNILGFWIRHAKDDENGGFVGEIRSDMTVVKEADKGLVLNARILWSFSSAYRAYGDEVYLEMAERAYKALDEWFRDREHGGLFWMVDYQGRPSQDKKQVYGQAFVIYALSEYVRAGGPRSEEALAWAEEIYRLLEKYAYDPVHLGYVEALARDWRETDDLSLSGKDLNERKSMNTHLHVLEAYTNLYRVWKPAGLRAKLAELIDVHLDHIVDSSNHHFLLFFDDEWVSKTGHVSYGHDIEGSWLLCEAAEVLGDPERLARVRKEALAMADSTLREGMDPDGAVLNESDGAGHLDDTKDWWPQAEAMVGFLNAYQLSGDERFLKAAEASWSFIKEYIVDREFGEWHWQVSRQGVPATDRAKVDPWKCPYHNSRACFEGLERLKHLTSKENVER</sequence>
<accession>A0A3G3K021</accession>
<evidence type="ECO:0000256" key="3">
    <source>
        <dbReference type="ARBA" id="ARBA00023235"/>
    </source>
</evidence>
<comment type="function">
    <text evidence="4">Catalyzes the reversible epimerization of cellobiose to 4-O-beta-D-glucopyranosyl-D-mannose (Glc-Man).</text>
</comment>
<comment type="similarity">
    <text evidence="2">Belongs to the N-acylglucosamine 2-epimerase family.</text>
</comment>
<dbReference type="GO" id="GO:0047736">
    <property type="term" value="F:cellobiose epimerase activity"/>
    <property type="evidence" value="ECO:0007669"/>
    <property type="project" value="UniProtKB-UniRule"/>
</dbReference>
<keyword evidence="6" id="KW-1185">Reference proteome</keyword>
<dbReference type="InterPro" id="IPR028584">
    <property type="entry name" value="Cellobiose_2_epim"/>
</dbReference>
<dbReference type="Proteomes" id="UP000269097">
    <property type="component" value="Chromosome"/>
</dbReference>
<dbReference type="InterPro" id="IPR008928">
    <property type="entry name" value="6-hairpin_glycosidase_sf"/>
</dbReference>
<comment type="similarity">
    <text evidence="4">Belongs to the cellobiose 2-epimerase family.</text>
</comment>
<dbReference type="GO" id="GO:0005975">
    <property type="term" value="P:carbohydrate metabolic process"/>
    <property type="evidence" value="ECO:0007669"/>
    <property type="project" value="InterPro"/>
</dbReference>
<dbReference type="SUPFAM" id="SSF48208">
    <property type="entry name" value="Six-hairpin glycosidases"/>
    <property type="match status" value="1"/>
</dbReference>
<dbReference type="InterPro" id="IPR012341">
    <property type="entry name" value="6hp_glycosidase-like_sf"/>
</dbReference>
<gene>
    <name evidence="5" type="ORF">EAV92_11235</name>
</gene>
<proteinExistence type="inferred from homology"/>
<dbReference type="RefSeq" id="WP_123041171.1">
    <property type="nucleotide sequence ID" value="NZ_CP033433.1"/>
</dbReference>
<keyword evidence="3 4" id="KW-0413">Isomerase</keyword>
<dbReference type="PANTHER" id="PTHR15108">
    <property type="entry name" value="N-ACYLGLUCOSAMINE-2-EPIMERASE"/>
    <property type="match status" value="1"/>
</dbReference>
<dbReference type="KEGG" id="coh:EAV92_11235"/>